<dbReference type="OrthoDB" id="3174978at2"/>
<sequence length="152" mass="18192">MVDYQKWLSQFTDWLKDVKEHEVDDLVEKFMEHQQALKNLSQEKLATYKRYLRRDLAHLKDYNKYYDDLAWQELKASIWYELAQLEDRTQLEWHSLLQDFDHKGTYKQGEWIAMGQLVCKNCGNKSDVFYASEIMPCSECGHGEFVRKALSP</sequence>
<evidence type="ECO:0000313" key="1">
    <source>
        <dbReference type="EMBL" id="OHU93922.1"/>
    </source>
</evidence>
<name>A0A1S1N392_9GAMM</name>
<dbReference type="Pfam" id="PF07295">
    <property type="entry name" value="DUF1451"/>
    <property type="match status" value="1"/>
</dbReference>
<dbReference type="STRING" id="327939.BIW53_16995"/>
<proteinExistence type="predicted"/>
<dbReference type="RefSeq" id="WP_070993215.1">
    <property type="nucleotide sequence ID" value="NZ_CBCSHD010000004.1"/>
</dbReference>
<gene>
    <name evidence="1" type="ORF">BIW53_16995</name>
</gene>
<dbReference type="Proteomes" id="UP000180253">
    <property type="component" value="Unassembled WGS sequence"/>
</dbReference>
<keyword evidence="2" id="KW-1185">Reference proteome</keyword>
<comment type="caution">
    <text evidence="1">The sequence shown here is derived from an EMBL/GenBank/DDBJ whole genome shotgun (WGS) entry which is preliminary data.</text>
</comment>
<organism evidence="1 2">
    <name type="scientific">Pseudoalteromonas byunsanensis</name>
    <dbReference type="NCBI Taxonomy" id="327939"/>
    <lineage>
        <taxon>Bacteria</taxon>
        <taxon>Pseudomonadati</taxon>
        <taxon>Pseudomonadota</taxon>
        <taxon>Gammaproteobacteria</taxon>
        <taxon>Alteromonadales</taxon>
        <taxon>Pseudoalteromonadaceae</taxon>
        <taxon>Pseudoalteromonas</taxon>
    </lineage>
</organism>
<dbReference type="AlphaFoldDB" id="A0A1S1N392"/>
<accession>A0A1S1N392</accession>
<dbReference type="InterPro" id="IPR009912">
    <property type="entry name" value="DUF1451"/>
</dbReference>
<reference evidence="1 2" key="1">
    <citation type="submission" date="2016-10" db="EMBL/GenBank/DDBJ databases">
        <title>Pseudoalteromonas amylolytica sp. nov., isolated from the surface seawater.</title>
        <authorList>
            <person name="Wu Y.-H."/>
            <person name="Cheng H."/>
            <person name="Jin X.-B."/>
            <person name="Wang C.-S."/>
            <person name="Xu X.-W."/>
        </authorList>
    </citation>
    <scope>NUCLEOTIDE SEQUENCE [LARGE SCALE GENOMIC DNA]</scope>
    <source>
        <strain evidence="1 2">JCM 12483</strain>
    </source>
</reference>
<dbReference type="EMBL" id="MNAN01000035">
    <property type="protein sequence ID" value="OHU93922.1"/>
    <property type="molecule type" value="Genomic_DNA"/>
</dbReference>
<protein>
    <recommendedName>
        <fullName evidence="3">Zinc ribbon-containing protein</fullName>
    </recommendedName>
</protein>
<evidence type="ECO:0000313" key="2">
    <source>
        <dbReference type="Proteomes" id="UP000180253"/>
    </source>
</evidence>
<evidence type="ECO:0008006" key="3">
    <source>
        <dbReference type="Google" id="ProtNLM"/>
    </source>
</evidence>